<gene>
    <name evidence="1" type="ORF">D4A81_08635</name>
</gene>
<reference evidence="1 2" key="1">
    <citation type="submission" date="2018-09" db="EMBL/GenBank/DDBJ databases">
        <title>Genome sequencing of Lachnoanaerobaculum umeaense DSM 23576.</title>
        <authorList>
            <person name="Kook J.-K."/>
            <person name="Park S.-N."/>
            <person name="Lim Y.K."/>
        </authorList>
    </citation>
    <scope>NUCLEOTIDE SEQUENCE [LARGE SCALE GENOMIC DNA]</scope>
    <source>
        <strain evidence="2">DSM 23576 \ CCUG 58757</strain>
    </source>
</reference>
<sequence length="95" mass="11071">MTSRRKQGFLFIRDVLHVILAFVIIIMVVFAFLSPSKYAIFFPLIFLLFSISCLLDAVKYFKNEEHLKCSFLKAMGMFLLFLFMLLMSTVGFLNL</sequence>
<proteinExistence type="predicted"/>
<dbReference type="EMBL" id="CP032364">
    <property type="protein sequence ID" value="AYB00003.1"/>
    <property type="molecule type" value="Genomic_DNA"/>
</dbReference>
<organism evidence="1 2">
    <name type="scientific">Lachnoanaerobaculum umeaense</name>
    <dbReference type="NCBI Taxonomy" id="617123"/>
    <lineage>
        <taxon>Bacteria</taxon>
        <taxon>Bacillati</taxon>
        <taxon>Bacillota</taxon>
        <taxon>Clostridia</taxon>
        <taxon>Lachnospirales</taxon>
        <taxon>Lachnospiraceae</taxon>
        <taxon>Lachnoanaerobaculum</taxon>
    </lineage>
</organism>
<evidence type="ECO:0000313" key="2">
    <source>
        <dbReference type="Proteomes" id="UP000265562"/>
    </source>
</evidence>
<protein>
    <submittedName>
        <fullName evidence="1">Uncharacterized protein</fullName>
    </submittedName>
</protein>
<accession>A0A385Q129</accession>
<name>A0A385Q129_9FIRM</name>
<dbReference type="AlphaFoldDB" id="A0A385Q129"/>
<dbReference type="KEGG" id="lua:D4A81_08635"/>
<dbReference type="Pfam" id="PF20342">
    <property type="entry name" value="DUF6637"/>
    <property type="match status" value="1"/>
</dbReference>
<keyword evidence="2" id="KW-1185">Reference proteome</keyword>
<evidence type="ECO:0000313" key="1">
    <source>
        <dbReference type="EMBL" id="AYB00003.1"/>
    </source>
</evidence>
<dbReference type="OrthoDB" id="2066575at2"/>
<dbReference type="InterPro" id="IPR046577">
    <property type="entry name" value="DUF6637"/>
</dbReference>
<dbReference type="RefSeq" id="WP_111524658.1">
    <property type="nucleotide sequence ID" value="NZ_CP032364.1"/>
</dbReference>
<dbReference type="Proteomes" id="UP000265562">
    <property type="component" value="Chromosome"/>
</dbReference>